<dbReference type="Proteomes" id="UP000636800">
    <property type="component" value="Chromosome 10"/>
</dbReference>
<comment type="caution">
    <text evidence="1">The sequence shown here is derived from an EMBL/GenBank/DDBJ whole genome shotgun (WGS) entry which is preliminary data.</text>
</comment>
<reference evidence="1 2" key="1">
    <citation type="journal article" date="2020" name="Nat. Food">
        <title>A phased Vanilla planifolia genome enables genetic improvement of flavour and production.</title>
        <authorList>
            <person name="Hasing T."/>
            <person name="Tang H."/>
            <person name="Brym M."/>
            <person name="Khazi F."/>
            <person name="Huang T."/>
            <person name="Chambers A.H."/>
        </authorList>
    </citation>
    <scope>NUCLEOTIDE SEQUENCE [LARGE SCALE GENOMIC DNA]</scope>
    <source>
        <tissue evidence="1">Leaf</tissue>
    </source>
</reference>
<evidence type="ECO:0000313" key="2">
    <source>
        <dbReference type="Proteomes" id="UP000636800"/>
    </source>
</evidence>
<sequence>MMFVSGFNKLHDFRNALADGLPQPCGTVLIEQLLGVPPLEDNLDSASLTSPSPNMAKEKNFYGGLLNHHLLCMRLECLAS</sequence>
<dbReference type="OrthoDB" id="1555531at2759"/>
<keyword evidence="2" id="KW-1185">Reference proteome</keyword>
<name>A0A835PZH3_VANPL</name>
<dbReference type="EMBL" id="JADCNL010000010">
    <property type="protein sequence ID" value="KAG0463401.1"/>
    <property type="molecule type" value="Genomic_DNA"/>
</dbReference>
<protein>
    <submittedName>
        <fullName evidence="1">Uncharacterized protein</fullName>
    </submittedName>
</protein>
<accession>A0A835PZH3</accession>
<gene>
    <name evidence="1" type="ORF">HPP92_019470</name>
</gene>
<proteinExistence type="predicted"/>
<dbReference type="AlphaFoldDB" id="A0A835PZH3"/>
<evidence type="ECO:0000313" key="1">
    <source>
        <dbReference type="EMBL" id="KAG0463401.1"/>
    </source>
</evidence>
<organism evidence="1 2">
    <name type="scientific">Vanilla planifolia</name>
    <name type="common">Vanilla</name>
    <dbReference type="NCBI Taxonomy" id="51239"/>
    <lineage>
        <taxon>Eukaryota</taxon>
        <taxon>Viridiplantae</taxon>
        <taxon>Streptophyta</taxon>
        <taxon>Embryophyta</taxon>
        <taxon>Tracheophyta</taxon>
        <taxon>Spermatophyta</taxon>
        <taxon>Magnoliopsida</taxon>
        <taxon>Liliopsida</taxon>
        <taxon>Asparagales</taxon>
        <taxon>Orchidaceae</taxon>
        <taxon>Vanilloideae</taxon>
        <taxon>Vanilleae</taxon>
        <taxon>Vanilla</taxon>
    </lineage>
</organism>